<dbReference type="CDD" id="cd12912">
    <property type="entry name" value="PDC2_MCP_like"/>
    <property type="match status" value="1"/>
</dbReference>
<keyword evidence="5 10" id="KW-1133">Transmembrane helix</keyword>
<dbReference type="AlphaFoldDB" id="A0A1M4THC0"/>
<dbReference type="PANTHER" id="PTHR32089:SF112">
    <property type="entry name" value="LYSOZYME-LIKE PROTEIN-RELATED"/>
    <property type="match status" value="1"/>
</dbReference>
<dbReference type="Pfam" id="PF00015">
    <property type="entry name" value="MCPsignal"/>
    <property type="match status" value="1"/>
</dbReference>
<dbReference type="Gene3D" id="1.10.287.950">
    <property type="entry name" value="Methyl-accepting chemotaxis protein"/>
    <property type="match status" value="1"/>
</dbReference>
<evidence type="ECO:0000256" key="6">
    <source>
        <dbReference type="ARBA" id="ARBA00023136"/>
    </source>
</evidence>
<protein>
    <submittedName>
        <fullName evidence="13">HAMP domain-containing protein</fullName>
    </submittedName>
</protein>
<evidence type="ECO:0000256" key="1">
    <source>
        <dbReference type="ARBA" id="ARBA00004651"/>
    </source>
</evidence>
<dbReference type="GO" id="GO:0007165">
    <property type="term" value="P:signal transduction"/>
    <property type="evidence" value="ECO:0007669"/>
    <property type="project" value="UniProtKB-KW"/>
</dbReference>
<accession>A0A1M4THC0</accession>
<feature type="transmembrane region" description="Helical" evidence="10">
    <location>
        <begin position="325"/>
        <end position="344"/>
    </location>
</feature>
<dbReference type="GO" id="GO:0005886">
    <property type="term" value="C:plasma membrane"/>
    <property type="evidence" value="ECO:0007669"/>
    <property type="project" value="UniProtKB-SubCell"/>
</dbReference>
<keyword evidence="6 10" id="KW-0472">Membrane</keyword>
<proteinExistence type="inferred from homology"/>
<evidence type="ECO:0000256" key="10">
    <source>
        <dbReference type="SAM" id="Phobius"/>
    </source>
</evidence>
<evidence type="ECO:0000313" key="13">
    <source>
        <dbReference type="EMBL" id="SHE43795.1"/>
    </source>
</evidence>
<name>A0A1M4THC0_9FIRM</name>
<feature type="domain" description="Methyl-accepting transducer" evidence="11">
    <location>
        <begin position="420"/>
        <end position="691"/>
    </location>
</feature>
<feature type="domain" description="HAMP" evidence="12">
    <location>
        <begin position="346"/>
        <end position="401"/>
    </location>
</feature>
<evidence type="ECO:0000256" key="7">
    <source>
        <dbReference type="ARBA" id="ARBA00023224"/>
    </source>
</evidence>
<evidence type="ECO:0000256" key="2">
    <source>
        <dbReference type="ARBA" id="ARBA00022475"/>
    </source>
</evidence>
<sequence>MKILNLLRSRFKNLVNNFNKLSKFRNTSSYFNKLFKFRKIGTSLLITVILIIILLSGTISLTAYVIAKNSLINTSKKLLLNKAHDSGLIVDERIKNYLISIDSLGSLELLSNIDNSWEEKIEYLQAEKKRLNLSNIGIASTEGYLRLDNNKTVDISNLWFFKQANLGLPSFSAPFYREESGQVDIAMAAPLKHDRKVVGVIVAYKDAKEFYGIAQDIHIGKTGYAYIIDENINVISHPTLEIIKQNENTKIDFKDSIGEVDEDSKKRIDNILQEIKSKNIGIDWYKQNGEKKYIGYAPIPSKGWTILVHITEKEILSELDKLNTYLPSISLLALIFGIILSYFISKNLSNRIVSISNQTTSLAELDLSFSIDEKIRNRKDEIGIMAKAIQSVINNIKFFAAEIQTSSHSLSSSSVKLAAITQESFASSNSVAEAANNINSKANIQLKEILRVSNEIKNVNNSFNLVLEQIKDIKFLNDKAHSNAYKGKESIDGLIGQMININNSSEKVKSSLKDINISSKEMDRILIIIEKIAEKTNLLALNAAIESAKAGEYGRGFAVVAKEIRLLADQTKSSTNEINKLIKNNQNIISYANQSMEYSDCEINKGIITVNETKVVFDEMATIFNNVVEEMNESTITLNNVEDNLYNAMNSMIRTETITKEVVMEINDVSAATEEQMASMGELTSSTDSLSELADNLYSLINKIKLTEN</sequence>
<dbReference type="PANTHER" id="PTHR32089">
    <property type="entry name" value="METHYL-ACCEPTING CHEMOTAXIS PROTEIN MCPB"/>
    <property type="match status" value="1"/>
</dbReference>
<evidence type="ECO:0000256" key="4">
    <source>
        <dbReference type="ARBA" id="ARBA00022692"/>
    </source>
</evidence>
<keyword evidence="7 9" id="KW-0807">Transducer</keyword>
<dbReference type="EMBL" id="FQTY01000002">
    <property type="protein sequence ID" value="SHE43795.1"/>
    <property type="molecule type" value="Genomic_DNA"/>
</dbReference>
<dbReference type="PROSITE" id="PS50111">
    <property type="entry name" value="CHEMOTAXIS_TRANSDUC_2"/>
    <property type="match status" value="1"/>
</dbReference>
<reference evidence="14" key="1">
    <citation type="submission" date="2016-11" db="EMBL/GenBank/DDBJ databases">
        <authorList>
            <person name="Varghese N."/>
            <person name="Submissions S."/>
        </authorList>
    </citation>
    <scope>NUCLEOTIDE SEQUENCE [LARGE SCALE GENOMIC DNA]</scope>
    <source>
        <strain evidence="14">DSM 18095</strain>
    </source>
</reference>
<dbReference type="RefSeq" id="WP_072973121.1">
    <property type="nucleotide sequence ID" value="NZ_FQTY01000002.1"/>
</dbReference>
<dbReference type="InterPro" id="IPR003660">
    <property type="entry name" value="HAMP_dom"/>
</dbReference>
<gene>
    <name evidence="13" type="ORF">SAMN02745784_00675</name>
</gene>
<keyword evidence="3" id="KW-0145">Chemotaxis</keyword>
<keyword evidence="4 10" id="KW-0812">Transmembrane</keyword>
<evidence type="ECO:0000256" key="5">
    <source>
        <dbReference type="ARBA" id="ARBA00022989"/>
    </source>
</evidence>
<dbReference type="Gene3D" id="3.30.450.20">
    <property type="entry name" value="PAS domain"/>
    <property type="match status" value="1"/>
</dbReference>
<dbReference type="Gene3D" id="6.10.340.10">
    <property type="match status" value="1"/>
</dbReference>
<comment type="similarity">
    <text evidence="8">Belongs to the methyl-accepting chemotaxis (MCP) protein family.</text>
</comment>
<dbReference type="GeneID" id="90996475"/>
<organism evidence="13 14">
    <name type="scientific">Tissierella praeacuta DSM 18095</name>
    <dbReference type="NCBI Taxonomy" id="1123404"/>
    <lineage>
        <taxon>Bacteria</taxon>
        <taxon>Bacillati</taxon>
        <taxon>Bacillota</taxon>
        <taxon>Tissierellia</taxon>
        <taxon>Tissierellales</taxon>
        <taxon>Tissierellaceae</taxon>
        <taxon>Tissierella</taxon>
    </lineage>
</organism>
<dbReference type="InterPro" id="IPR033479">
    <property type="entry name" value="dCache_1"/>
</dbReference>
<keyword evidence="14" id="KW-1185">Reference proteome</keyword>
<dbReference type="PROSITE" id="PS50885">
    <property type="entry name" value="HAMP"/>
    <property type="match status" value="1"/>
</dbReference>
<dbReference type="InterPro" id="IPR004089">
    <property type="entry name" value="MCPsignal_dom"/>
</dbReference>
<feature type="transmembrane region" description="Helical" evidence="10">
    <location>
        <begin position="43"/>
        <end position="67"/>
    </location>
</feature>
<evidence type="ECO:0000259" key="12">
    <source>
        <dbReference type="PROSITE" id="PS50885"/>
    </source>
</evidence>
<dbReference type="Proteomes" id="UP000184114">
    <property type="component" value="Unassembled WGS sequence"/>
</dbReference>
<evidence type="ECO:0000256" key="9">
    <source>
        <dbReference type="PROSITE-ProRule" id="PRU00284"/>
    </source>
</evidence>
<evidence type="ECO:0000256" key="3">
    <source>
        <dbReference type="ARBA" id="ARBA00022500"/>
    </source>
</evidence>
<dbReference type="SUPFAM" id="SSF58104">
    <property type="entry name" value="Methyl-accepting chemotaxis protein (MCP) signaling domain"/>
    <property type="match status" value="1"/>
</dbReference>
<dbReference type="GO" id="GO:0006935">
    <property type="term" value="P:chemotaxis"/>
    <property type="evidence" value="ECO:0007669"/>
    <property type="project" value="UniProtKB-KW"/>
</dbReference>
<dbReference type="Pfam" id="PF02743">
    <property type="entry name" value="dCache_1"/>
    <property type="match status" value="1"/>
</dbReference>
<evidence type="ECO:0000259" key="11">
    <source>
        <dbReference type="PROSITE" id="PS50111"/>
    </source>
</evidence>
<evidence type="ECO:0000313" key="14">
    <source>
        <dbReference type="Proteomes" id="UP000184114"/>
    </source>
</evidence>
<evidence type="ECO:0000256" key="8">
    <source>
        <dbReference type="ARBA" id="ARBA00029447"/>
    </source>
</evidence>
<keyword evidence="2" id="KW-1003">Cell membrane</keyword>
<dbReference type="STRING" id="1123404.SAMN02745784_00675"/>
<comment type="subcellular location">
    <subcellularLocation>
        <location evidence="1">Cell membrane</location>
        <topology evidence="1">Multi-pass membrane protein</topology>
    </subcellularLocation>
</comment>
<dbReference type="SMART" id="SM00283">
    <property type="entry name" value="MA"/>
    <property type="match status" value="1"/>
</dbReference>
<dbReference type="CDD" id="cd18773">
    <property type="entry name" value="PDC1_HK_sensor"/>
    <property type="match status" value="1"/>
</dbReference>